<evidence type="ECO:0000313" key="2">
    <source>
        <dbReference type="Proteomes" id="UP001148662"/>
    </source>
</evidence>
<gene>
    <name evidence="1" type="ORF">NM688_g6695</name>
</gene>
<protein>
    <submittedName>
        <fullName evidence="1">Uncharacterized protein</fullName>
    </submittedName>
</protein>
<sequence>MALRSVLLAVISAIVSIPTANAASTPASSNNIILRNLAVPRFFGAAANTTFLYHDLNYTEVISTQFSIFTPENEMKWEDIEPEPNSFDFGPADEIVRFAESVNAKVRGHNFMWGSQLPPWVNDTLTATELDRALQNHITKVMEHYRGKLYAIDVVNEMISDNTPNETFKDNIWTEKFGEEAVPKALTYARAVDSQPKLYINDYSIEGINSKSDTLYSVLQGFIADGVPIDAVGFQCHFYLGQVPDTLQQNLQRFADLGLDVAITELDINLQGPGNATSLEQQAKDYWTVVNACVQTKRCVSVTVWGVSDDHSWIPGGNPLPWNAEKQPKPAFYAIADAFEGKPEP</sequence>
<organism evidence="1 2">
    <name type="scientific">Phlebia brevispora</name>
    <dbReference type="NCBI Taxonomy" id="194682"/>
    <lineage>
        <taxon>Eukaryota</taxon>
        <taxon>Fungi</taxon>
        <taxon>Dikarya</taxon>
        <taxon>Basidiomycota</taxon>
        <taxon>Agaricomycotina</taxon>
        <taxon>Agaricomycetes</taxon>
        <taxon>Polyporales</taxon>
        <taxon>Meruliaceae</taxon>
        <taxon>Phlebia</taxon>
    </lineage>
</organism>
<name>A0ACC1SDE1_9APHY</name>
<evidence type="ECO:0000313" key="1">
    <source>
        <dbReference type="EMBL" id="KAJ3537400.1"/>
    </source>
</evidence>
<reference evidence="1" key="1">
    <citation type="submission" date="2022-07" db="EMBL/GenBank/DDBJ databases">
        <title>Genome Sequence of Phlebia brevispora.</title>
        <authorList>
            <person name="Buettner E."/>
        </authorList>
    </citation>
    <scope>NUCLEOTIDE SEQUENCE</scope>
    <source>
        <strain evidence="1">MPL23</strain>
    </source>
</reference>
<accession>A0ACC1SDE1</accession>
<dbReference type="EMBL" id="JANHOG010001418">
    <property type="protein sequence ID" value="KAJ3537400.1"/>
    <property type="molecule type" value="Genomic_DNA"/>
</dbReference>
<proteinExistence type="predicted"/>
<keyword evidence="2" id="KW-1185">Reference proteome</keyword>
<comment type="caution">
    <text evidence="1">The sequence shown here is derived from an EMBL/GenBank/DDBJ whole genome shotgun (WGS) entry which is preliminary data.</text>
</comment>
<dbReference type="Proteomes" id="UP001148662">
    <property type="component" value="Unassembled WGS sequence"/>
</dbReference>